<dbReference type="SUPFAM" id="SSF52266">
    <property type="entry name" value="SGNH hydrolase"/>
    <property type="match status" value="1"/>
</dbReference>
<accession>A0ABV9L4Z1</accession>
<evidence type="ECO:0000259" key="2">
    <source>
        <dbReference type="Pfam" id="PF13472"/>
    </source>
</evidence>
<dbReference type="RefSeq" id="WP_380001878.1">
    <property type="nucleotide sequence ID" value="NZ_JBHSGN010000169.1"/>
</dbReference>
<dbReference type="Gene3D" id="3.40.50.1110">
    <property type="entry name" value="SGNH hydrolase"/>
    <property type="match status" value="1"/>
</dbReference>
<feature type="domain" description="SGNH hydrolase-type esterase" evidence="2">
    <location>
        <begin position="51"/>
        <end position="215"/>
    </location>
</feature>
<dbReference type="InterPro" id="IPR036514">
    <property type="entry name" value="SGNH_hydro_sf"/>
</dbReference>
<proteinExistence type="predicted"/>
<gene>
    <name evidence="3" type="ORF">ACFO6W_25600</name>
</gene>
<sequence>MKKLILMASFFSMFCLFSNAQKFNELINMAKYAKANSELPAPSKGEHRVVFIGNSITEGWVGQRPDFFKENNYIGRGISGQTSPQLLSRFRQDVINLKPAAVVINIGTNDVAENTGTYDADFTLGNIKSMAELANANGIKVILSSVTPAGEYPWRKEIKEVPLKIAALNAGIREYAASNGFAYIDYYSLLKDENRAMIAAYTTDGVHLTKEGYAVMEKAAKAVIDEVLK</sequence>
<dbReference type="CDD" id="cd04501">
    <property type="entry name" value="SGNH_hydrolase_like_4"/>
    <property type="match status" value="1"/>
</dbReference>
<evidence type="ECO:0000256" key="1">
    <source>
        <dbReference type="SAM" id="SignalP"/>
    </source>
</evidence>
<dbReference type="Pfam" id="PF13472">
    <property type="entry name" value="Lipase_GDSL_2"/>
    <property type="match status" value="1"/>
</dbReference>
<keyword evidence="4" id="KW-1185">Reference proteome</keyword>
<comment type="caution">
    <text evidence="3">The sequence shown here is derived from an EMBL/GenBank/DDBJ whole genome shotgun (WGS) entry which is preliminary data.</text>
</comment>
<organism evidence="3 4">
    <name type="scientific">Dysgonomonas termitidis</name>
    <dbReference type="NCBI Taxonomy" id="1516126"/>
    <lineage>
        <taxon>Bacteria</taxon>
        <taxon>Pseudomonadati</taxon>
        <taxon>Bacteroidota</taxon>
        <taxon>Bacteroidia</taxon>
        <taxon>Bacteroidales</taxon>
        <taxon>Dysgonomonadaceae</taxon>
        <taxon>Dysgonomonas</taxon>
    </lineage>
</organism>
<dbReference type="GO" id="GO:0016787">
    <property type="term" value="F:hydrolase activity"/>
    <property type="evidence" value="ECO:0007669"/>
    <property type="project" value="UniProtKB-KW"/>
</dbReference>
<dbReference type="Proteomes" id="UP001596023">
    <property type="component" value="Unassembled WGS sequence"/>
</dbReference>
<reference evidence="4" key="1">
    <citation type="journal article" date="2019" name="Int. J. Syst. Evol. Microbiol.">
        <title>The Global Catalogue of Microorganisms (GCM) 10K type strain sequencing project: providing services to taxonomists for standard genome sequencing and annotation.</title>
        <authorList>
            <consortium name="The Broad Institute Genomics Platform"/>
            <consortium name="The Broad Institute Genome Sequencing Center for Infectious Disease"/>
            <person name="Wu L."/>
            <person name="Ma J."/>
        </authorList>
    </citation>
    <scope>NUCLEOTIDE SEQUENCE [LARGE SCALE GENOMIC DNA]</scope>
    <source>
        <strain evidence="4">CCUG 66188</strain>
    </source>
</reference>
<evidence type="ECO:0000313" key="3">
    <source>
        <dbReference type="EMBL" id="MFC4677061.1"/>
    </source>
</evidence>
<evidence type="ECO:0000313" key="4">
    <source>
        <dbReference type="Proteomes" id="UP001596023"/>
    </source>
</evidence>
<keyword evidence="1" id="KW-0732">Signal</keyword>
<dbReference type="EMBL" id="JBHSGN010000169">
    <property type="protein sequence ID" value="MFC4677061.1"/>
    <property type="molecule type" value="Genomic_DNA"/>
</dbReference>
<name>A0ABV9L4Z1_9BACT</name>
<keyword evidence="3" id="KW-0378">Hydrolase</keyword>
<feature type="signal peptide" evidence="1">
    <location>
        <begin position="1"/>
        <end position="20"/>
    </location>
</feature>
<dbReference type="InterPro" id="IPR013830">
    <property type="entry name" value="SGNH_hydro"/>
</dbReference>
<protein>
    <submittedName>
        <fullName evidence="3">SGNH/GDSL hydrolase family protein</fullName>
    </submittedName>
</protein>
<feature type="chain" id="PRO_5046045690" evidence="1">
    <location>
        <begin position="21"/>
        <end position="229"/>
    </location>
</feature>
<dbReference type="PANTHER" id="PTHR30383">
    <property type="entry name" value="THIOESTERASE 1/PROTEASE 1/LYSOPHOSPHOLIPASE L1"/>
    <property type="match status" value="1"/>
</dbReference>
<dbReference type="InterPro" id="IPR051532">
    <property type="entry name" value="Ester_Hydrolysis_Enzymes"/>
</dbReference>
<dbReference type="PANTHER" id="PTHR30383:SF5">
    <property type="entry name" value="SGNH HYDROLASE-TYPE ESTERASE DOMAIN-CONTAINING PROTEIN"/>
    <property type="match status" value="1"/>
</dbReference>